<dbReference type="PROSITE" id="PS50855">
    <property type="entry name" value="COX1"/>
    <property type="match status" value="1"/>
</dbReference>
<dbReference type="GO" id="GO:0016020">
    <property type="term" value="C:membrane"/>
    <property type="evidence" value="ECO:0007669"/>
    <property type="project" value="InterPro"/>
</dbReference>
<comment type="similarity">
    <text evidence="1">In the C-terminal section; belongs to the LAGLIDADG endonuclease family.</text>
</comment>
<dbReference type="EMBL" id="HG317742">
    <property type="protein sequence ID" value="CDX48289.1"/>
    <property type="molecule type" value="Genomic_DNA"/>
</dbReference>
<proteinExistence type="inferred from homology"/>
<keyword evidence="4" id="KW-0378">Hydrolase</keyword>
<protein>
    <submittedName>
        <fullName evidence="8">Included in intron of cox1 n1 TaxSordaria macrospora k-hell RepIDF7WD42_SORMK</fullName>
    </submittedName>
</protein>
<dbReference type="SUPFAM" id="SSF55608">
    <property type="entry name" value="Homing endonucleases"/>
    <property type="match status" value="2"/>
</dbReference>
<keyword evidence="6" id="KW-0812">Transmembrane</keyword>
<evidence type="ECO:0000313" key="8">
    <source>
        <dbReference type="EMBL" id="CDL73351.1"/>
    </source>
</evidence>
<keyword evidence="6" id="KW-1133">Transmembrane helix</keyword>
<evidence type="ECO:0000259" key="7">
    <source>
        <dbReference type="PROSITE" id="PS50855"/>
    </source>
</evidence>
<gene>
    <name evidence="8" type="ORF">BN849_0126950</name>
</gene>
<name>W1IBA8_FUSPS</name>
<evidence type="ECO:0000256" key="4">
    <source>
        <dbReference type="ARBA" id="ARBA00022801"/>
    </source>
</evidence>
<dbReference type="GO" id="GO:0004519">
    <property type="term" value="F:endonuclease activity"/>
    <property type="evidence" value="ECO:0007669"/>
    <property type="project" value="UniProtKB-KW"/>
</dbReference>
<dbReference type="GO" id="GO:0004129">
    <property type="term" value="F:cytochrome-c oxidase activity"/>
    <property type="evidence" value="ECO:0007669"/>
    <property type="project" value="InterPro"/>
</dbReference>
<dbReference type="FunFam" id="3.10.28.10:FF:000010">
    <property type="entry name" value="LAGLIDADG homing endonuclease I-LtrII"/>
    <property type="match status" value="1"/>
</dbReference>
<dbReference type="InterPro" id="IPR051289">
    <property type="entry name" value="LAGLIDADG_Endonuclease"/>
</dbReference>
<dbReference type="GO" id="GO:0005739">
    <property type="term" value="C:mitochondrion"/>
    <property type="evidence" value="ECO:0007669"/>
    <property type="project" value="UniProtKB-ARBA"/>
</dbReference>
<sequence length="493" mass="56366">MKNYVHKEYFNYFLILSLDKESCSHQPNLTLRSQMSMGMERWFNSTNAKDIGTLYLIFALFSGLLGTAFSVLIRLELSGPGVQYISNNQLYNSVITAHAILMIFFMVDNWRLFNFNFQASTLRIFFSKKKITEVALNNNQNNTITITNSNNNNSNKNNDEDKIPLYTKVYIENPFNNRNLILKVSKNQKGVYSPTPNNLNPYWVTGFADAESCFGFRVRKNLKLKLGWEVIPYFSINLHTKDLSILLDIKKFFGVGNISSGKETAIYQVNSTKDLLNAIIPHFELYPLLTKKRADYLLFKSAIELIKQQEHKYIEGLHKLIGIKASLNKGILNEELNSYFNNIVPQERTSVPLPEVINPYWFAGFTSGDGIGFASSVEILKSSSHKIGYQVILKFLIIQHSRDLELLKCFISFLGGGFIKERTNISEYVVVKLSLITDKLIPLFQKHHIIGNKNNDFLDFCKIAELMNSNAHKTPEGLAKILEIKSGMNTKRK</sequence>
<dbReference type="SUPFAM" id="SSF81442">
    <property type="entry name" value="Cytochrome c oxidase subunit I-like"/>
    <property type="match status" value="1"/>
</dbReference>
<organism evidence="8">
    <name type="scientific">Fusarium pseudograminearum CS5834</name>
    <dbReference type="NCBI Taxonomy" id="1318459"/>
    <lineage>
        <taxon>Eukaryota</taxon>
        <taxon>Fungi</taxon>
        <taxon>Dikarya</taxon>
        <taxon>Ascomycota</taxon>
        <taxon>Pezizomycotina</taxon>
        <taxon>Sordariomycetes</taxon>
        <taxon>Hypocreomycetidae</taxon>
        <taxon>Hypocreales</taxon>
        <taxon>Nectriaceae</taxon>
        <taxon>Fusarium</taxon>
    </lineage>
</organism>
<dbReference type="Gene3D" id="1.20.210.10">
    <property type="entry name" value="Cytochrome c oxidase-like, subunit I domain"/>
    <property type="match status" value="1"/>
</dbReference>
<dbReference type="GO" id="GO:0016787">
    <property type="term" value="F:hydrolase activity"/>
    <property type="evidence" value="ECO:0007669"/>
    <property type="project" value="UniProtKB-KW"/>
</dbReference>
<dbReference type="GO" id="GO:0020037">
    <property type="term" value="F:heme binding"/>
    <property type="evidence" value="ECO:0007669"/>
    <property type="project" value="InterPro"/>
</dbReference>
<reference evidence="8" key="1">
    <citation type="submission" date="2013-05" db="EMBL/GenBank/DDBJ databases">
        <title>Draft genome sequences of six wheat associated Fusarium spp. isolates.</title>
        <authorList>
            <person name="Moolhuijzen P.M."/>
            <person name="Manners J.M."/>
            <person name="Wilcox S."/>
            <person name="Bellgard M.I."/>
            <person name="Gardiner D.M."/>
        </authorList>
    </citation>
    <scope>NUCLEOTIDE SEQUENCE</scope>
    <source>
        <strain evidence="8">CS5834</strain>
    </source>
</reference>
<evidence type="ECO:0000256" key="2">
    <source>
        <dbReference type="ARBA" id="ARBA00022722"/>
    </source>
</evidence>
<dbReference type="AlphaFoldDB" id="W1IBA8"/>
<dbReference type="Gene3D" id="3.10.28.10">
    <property type="entry name" value="Homing endonucleases"/>
    <property type="match status" value="2"/>
</dbReference>
<dbReference type="InterPro" id="IPR027434">
    <property type="entry name" value="Homing_endonucl"/>
</dbReference>
<keyword evidence="3" id="KW-0255">Endonuclease</keyword>
<dbReference type="GO" id="GO:0006314">
    <property type="term" value="P:intron homing"/>
    <property type="evidence" value="ECO:0007669"/>
    <property type="project" value="UniProtKB-KW"/>
</dbReference>
<evidence type="ECO:0000256" key="5">
    <source>
        <dbReference type="ARBA" id="ARBA00022886"/>
    </source>
</evidence>
<feature type="transmembrane region" description="Helical" evidence="6">
    <location>
        <begin position="54"/>
        <end position="75"/>
    </location>
</feature>
<dbReference type="PANTHER" id="PTHR36181:SF4">
    <property type="entry name" value="LAGLIDADG ENDONUCLEASE"/>
    <property type="match status" value="1"/>
</dbReference>
<evidence type="ECO:0000256" key="1">
    <source>
        <dbReference type="ARBA" id="ARBA00009332"/>
    </source>
</evidence>
<keyword evidence="5" id="KW-0404">Intron homing</keyword>
<dbReference type="InterPro" id="IPR000883">
    <property type="entry name" value="Cyt_C_Oxase_1"/>
</dbReference>
<dbReference type="PRINTS" id="PR01165">
    <property type="entry name" value="CYCOXIDASEI"/>
</dbReference>
<dbReference type="EMBL" id="CBMF010001396">
    <property type="protein sequence ID" value="CDL73351.1"/>
    <property type="molecule type" value="Genomic_DNA"/>
</dbReference>
<dbReference type="InterPro" id="IPR036927">
    <property type="entry name" value="Cyt_c_oxase-like_su1_sf"/>
</dbReference>
<dbReference type="Pfam" id="PF00961">
    <property type="entry name" value="LAGLIDADG_1"/>
    <property type="match status" value="2"/>
</dbReference>
<keyword evidence="6" id="KW-0472">Membrane</keyword>
<feature type="domain" description="Cytochrome oxidase subunit I profile" evidence="7">
    <location>
        <begin position="36"/>
        <end position="107"/>
    </location>
</feature>
<dbReference type="Pfam" id="PF00115">
    <property type="entry name" value="COX1"/>
    <property type="match status" value="1"/>
</dbReference>
<dbReference type="GO" id="GO:0009060">
    <property type="term" value="P:aerobic respiration"/>
    <property type="evidence" value="ECO:0007669"/>
    <property type="project" value="InterPro"/>
</dbReference>
<dbReference type="InterPro" id="IPR023616">
    <property type="entry name" value="Cyt_c_oxase-like_su1_dom"/>
</dbReference>
<keyword evidence="2" id="KW-0540">Nuclease</keyword>
<dbReference type="PANTHER" id="PTHR36181">
    <property type="entry name" value="INTRON-ENCODED ENDONUCLEASE AI3-RELATED"/>
    <property type="match status" value="1"/>
</dbReference>
<accession>W1IBA8</accession>
<evidence type="ECO:0000256" key="3">
    <source>
        <dbReference type="ARBA" id="ARBA00022759"/>
    </source>
</evidence>
<dbReference type="InterPro" id="IPR004860">
    <property type="entry name" value="LAGLIDADG_dom"/>
</dbReference>
<evidence type="ECO:0000256" key="6">
    <source>
        <dbReference type="SAM" id="Phobius"/>
    </source>
</evidence>
<feature type="transmembrane region" description="Helical" evidence="6">
    <location>
        <begin position="95"/>
        <end position="113"/>
    </location>
</feature>